<evidence type="ECO:0000313" key="9">
    <source>
        <dbReference type="Proteomes" id="UP000052020"/>
    </source>
</evidence>
<dbReference type="AlphaFoldDB" id="A0A0S7XL91"/>
<evidence type="ECO:0000256" key="5">
    <source>
        <dbReference type="ARBA" id="ARBA00023136"/>
    </source>
</evidence>
<feature type="transmembrane region" description="Helical" evidence="6">
    <location>
        <begin position="55"/>
        <end position="79"/>
    </location>
</feature>
<dbReference type="InterPro" id="IPR027379">
    <property type="entry name" value="CLS_N"/>
</dbReference>
<evidence type="ECO:0000256" key="2">
    <source>
        <dbReference type="ARBA" id="ARBA00022475"/>
    </source>
</evidence>
<sequence>MGDVGDWLWPVTGLSFIWVYVIIIGGLVSLAALAFWIWMIVDCARREFDDPNTKLVWLLVIILTWLVIPLVGAIVYYFAGRPQGRLPEEK</sequence>
<keyword evidence="3 6" id="KW-0812">Transmembrane</keyword>
<dbReference type="Proteomes" id="UP000052020">
    <property type="component" value="Unassembled WGS sequence"/>
</dbReference>
<keyword evidence="4 6" id="KW-1133">Transmembrane helix</keyword>
<dbReference type="Pfam" id="PF13396">
    <property type="entry name" value="PLDc_N"/>
    <property type="match status" value="1"/>
</dbReference>
<accession>A0A0S7XL91</accession>
<dbReference type="GO" id="GO:0005886">
    <property type="term" value="C:plasma membrane"/>
    <property type="evidence" value="ECO:0007669"/>
    <property type="project" value="UniProtKB-SubCell"/>
</dbReference>
<gene>
    <name evidence="8" type="ORF">AMK68_04715</name>
</gene>
<evidence type="ECO:0000256" key="4">
    <source>
        <dbReference type="ARBA" id="ARBA00022989"/>
    </source>
</evidence>
<evidence type="ECO:0000256" key="3">
    <source>
        <dbReference type="ARBA" id="ARBA00022692"/>
    </source>
</evidence>
<reference evidence="8 9" key="1">
    <citation type="journal article" date="2015" name="Microbiome">
        <title>Genomic resolution of linkages in carbon, nitrogen, and sulfur cycling among widespread estuary sediment bacteria.</title>
        <authorList>
            <person name="Baker B.J."/>
            <person name="Lazar C.S."/>
            <person name="Teske A.P."/>
            <person name="Dick G.J."/>
        </authorList>
    </citation>
    <scope>NUCLEOTIDE SEQUENCE [LARGE SCALE GENOMIC DNA]</scope>
    <source>
        <strain evidence="8">DG_56</strain>
    </source>
</reference>
<comment type="subcellular location">
    <subcellularLocation>
        <location evidence="1">Cell membrane</location>
        <topology evidence="1">Multi-pass membrane protein</topology>
    </subcellularLocation>
</comment>
<dbReference type="EMBL" id="LIZY01000110">
    <property type="protein sequence ID" value="KPJ62604.1"/>
    <property type="molecule type" value="Genomic_DNA"/>
</dbReference>
<proteinExistence type="predicted"/>
<keyword evidence="5 6" id="KW-0472">Membrane</keyword>
<evidence type="ECO:0000313" key="8">
    <source>
        <dbReference type="EMBL" id="KPJ62604.1"/>
    </source>
</evidence>
<keyword evidence="2" id="KW-1003">Cell membrane</keyword>
<evidence type="ECO:0000256" key="6">
    <source>
        <dbReference type="SAM" id="Phobius"/>
    </source>
</evidence>
<evidence type="ECO:0000256" key="1">
    <source>
        <dbReference type="ARBA" id="ARBA00004651"/>
    </source>
</evidence>
<feature type="domain" description="Cardiolipin synthase N-terminal" evidence="7">
    <location>
        <begin position="34"/>
        <end position="81"/>
    </location>
</feature>
<name>A0A0S7XL91_9BACT</name>
<feature type="transmembrane region" description="Helical" evidence="6">
    <location>
        <begin position="17"/>
        <end position="43"/>
    </location>
</feature>
<comment type="caution">
    <text evidence="8">The sequence shown here is derived from an EMBL/GenBank/DDBJ whole genome shotgun (WGS) entry which is preliminary data.</text>
</comment>
<organism evidence="8 9">
    <name type="scientific">candidate division KD3-62 bacterium DG_56</name>
    <dbReference type="NCBI Taxonomy" id="1704032"/>
    <lineage>
        <taxon>Bacteria</taxon>
        <taxon>candidate division KD3-62</taxon>
    </lineage>
</organism>
<protein>
    <recommendedName>
        <fullName evidence="7">Cardiolipin synthase N-terminal domain-containing protein</fullName>
    </recommendedName>
</protein>
<evidence type="ECO:0000259" key="7">
    <source>
        <dbReference type="Pfam" id="PF13396"/>
    </source>
</evidence>